<dbReference type="GO" id="GO:0004177">
    <property type="term" value="F:aminopeptidase activity"/>
    <property type="evidence" value="ECO:0007669"/>
    <property type="project" value="UniProtKB-KW"/>
</dbReference>
<comment type="caution">
    <text evidence="1">The sequence shown here is derived from an EMBL/GenBank/DDBJ whole genome shotgun (WGS) entry which is preliminary data.</text>
</comment>
<dbReference type="EMBL" id="AJWZ01011688">
    <property type="protein sequence ID" value="EKC44373.1"/>
    <property type="molecule type" value="Genomic_DNA"/>
</dbReference>
<feature type="non-terminal residue" evidence="1">
    <location>
        <position position="1"/>
    </location>
</feature>
<keyword evidence="1" id="KW-0378">Hydrolase</keyword>
<evidence type="ECO:0000313" key="1">
    <source>
        <dbReference type="EMBL" id="EKC44373.1"/>
    </source>
</evidence>
<accession>K1RFH6</accession>
<proteinExistence type="predicted"/>
<gene>
    <name evidence="1" type="ORF">OBE_17518</name>
</gene>
<keyword evidence="1" id="KW-0031">Aminopeptidase</keyword>
<keyword evidence="1" id="KW-0645">Protease</keyword>
<organism evidence="1">
    <name type="scientific">human gut metagenome</name>
    <dbReference type="NCBI Taxonomy" id="408170"/>
    <lineage>
        <taxon>unclassified sequences</taxon>
        <taxon>metagenomes</taxon>
        <taxon>organismal metagenomes</taxon>
    </lineage>
</organism>
<reference evidence="1" key="1">
    <citation type="journal article" date="2013" name="Environ. Microbiol.">
        <title>Microbiota from the distal guts of lean and obese adolescents exhibit partial functional redundancy besides clear differences in community structure.</title>
        <authorList>
            <person name="Ferrer M."/>
            <person name="Ruiz A."/>
            <person name="Lanza F."/>
            <person name="Haange S.B."/>
            <person name="Oberbach A."/>
            <person name="Till H."/>
            <person name="Bargiela R."/>
            <person name="Campoy C."/>
            <person name="Segura M.T."/>
            <person name="Richter M."/>
            <person name="von Bergen M."/>
            <person name="Seifert J."/>
            <person name="Suarez A."/>
        </authorList>
    </citation>
    <scope>NUCLEOTIDE SEQUENCE</scope>
</reference>
<sequence>TTSPNRQYAYDHRYDDALYLDKAYIKRKLEVSRHAYESRKQLAGKMAGPAVIEIFGETPFEPENKKQA</sequence>
<dbReference type="AlphaFoldDB" id="K1RFH6"/>
<name>K1RFH6_9ZZZZ</name>
<protein>
    <submittedName>
        <fullName evidence="1">Leucyl aminopeptidase (Aminopeptidase T)</fullName>
    </submittedName>
</protein>